<reference evidence="2 3" key="1">
    <citation type="submission" date="2024-04" db="EMBL/GenBank/DDBJ databases">
        <authorList>
            <person name="Fracassetti M."/>
        </authorList>
    </citation>
    <scope>NUCLEOTIDE SEQUENCE [LARGE SCALE GENOMIC DNA]</scope>
</reference>
<feature type="region of interest" description="Disordered" evidence="1">
    <location>
        <begin position="91"/>
        <end position="126"/>
    </location>
</feature>
<sequence length="126" mass="13975">MKTIPISIFQAMKPSHHLLLPPIRPGNEDDSDFPDPINGKIQGLPTPLQWQIDYVAVVLQGQSLISSLDGLCSLPADSKFEVHLLPIILSRSPARPPSRPKIDNEKNQEESPRISGSHRGKEKQID</sequence>
<evidence type="ECO:0000313" key="3">
    <source>
        <dbReference type="Proteomes" id="UP001497516"/>
    </source>
</evidence>
<dbReference type="AlphaFoldDB" id="A0AAV2EW42"/>
<evidence type="ECO:0000256" key="1">
    <source>
        <dbReference type="SAM" id="MobiDB-lite"/>
    </source>
</evidence>
<proteinExistence type="predicted"/>
<feature type="compositionally biased region" description="Basic residues" evidence="1">
    <location>
        <begin position="116"/>
        <end position="126"/>
    </location>
</feature>
<keyword evidence="3" id="KW-1185">Reference proteome</keyword>
<organism evidence="2 3">
    <name type="scientific">Linum trigynum</name>
    <dbReference type="NCBI Taxonomy" id="586398"/>
    <lineage>
        <taxon>Eukaryota</taxon>
        <taxon>Viridiplantae</taxon>
        <taxon>Streptophyta</taxon>
        <taxon>Embryophyta</taxon>
        <taxon>Tracheophyta</taxon>
        <taxon>Spermatophyta</taxon>
        <taxon>Magnoliopsida</taxon>
        <taxon>eudicotyledons</taxon>
        <taxon>Gunneridae</taxon>
        <taxon>Pentapetalae</taxon>
        <taxon>rosids</taxon>
        <taxon>fabids</taxon>
        <taxon>Malpighiales</taxon>
        <taxon>Linaceae</taxon>
        <taxon>Linum</taxon>
    </lineage>
</organism>
<protein>
    <submittedName>
        <fullName evidence="2">Uncharacterized protein</fullName>
    </submittedName>
</protein>
<accession>A0AAV2EW42</accession>
<name>A0AAV2EW42_9ROSI</name>
<evidence type="ECO:0000313" key="2">
    <source>
        <dbReference type="EMBL" id="CAL1389813.1"/>
    </source>
</evidence>
<gene>
    <name evidence="2" type="ORF">LTRI10_LOCUS30644</name>
</gene>
<feature type="compositionally biased region" description="Basic and acidic residues" evidence="1">
    <location>
        <begin position="100"/>
        <end position="112"/>
    </location>
</feature>
<dbReference type="Proteomes" id="UP001497516">
    <property type="component" value="Chromosome 5"/>
</dbReference>
<dbReference type="EMBL" id="OZ034818">
    <property type="protein sequence ID" value="CAL1389813.1"/>
    <property type="molecule type" value="Genomic_DNA"/>
</dbReference>